<keyword evidence="4 6" id="KW-1133">Transmembrane helix</keyword>
<reference evidence="7 8" key="1">
    <citation type="submission" date="2020-04" db="EMBL/GenBank/DDBJ databases">
        <title>Paeniglutamicibacter sp. ANT13_2, a novel actinomycete isolated from sediment in Antarctica.</title>
        <authorList>
            <person name="Sakdapetsiri C."/>
            <person name="Pinyakong O."/>
        </authorList>
    </citation>
    <scope>NUCLEOTIDE SEQUENCE [LARGE SCALE GENOMIC DNA]</scope>
    <source>
        <strain evidence="7 8">ANT13_2</strain>
    </source>
</reference>
<protein>
    <submittedName>
        <fullName evidence="7">MFS transporter</fullName>
    </submittedName>
</protein>
<dbReference type="SUPFAM" id="SSF103473">
    <property type="entry name" value="MFS general substrate transporter"/>
    <property type="match status" value="1"/>
</dbReference>
<comment type="caution">
    <text evidence="7">The sequence shown here is derived from an EMBL/GenBank/DDBJ whole genome shotgun (WGS) entry which is preliminary data.</text>
</comment>
<organism evidence="7 8">
    <name type="scientific">Paeniglutamicibacter terrestris</name>
    <dbReference type="NCBI Taxonomy" id="2723403"/>
    <lineage>
        <taxon>Bacteria</taxon>
        <taxon>Bacillati</taxon>
        <taxon>Actinomycetota</taxon>
        <taxon>Actinomycetes</taxon>
        <taxon>Micrococcales</taxon>
        <taxon>Micrococcaceae</taxon>
        <taxon>Paeniglutamicibacter</taxon>
    </lineage>
</organism>
<dbReference type="Pfam" id="PF07690">
    <property type="entry name" value="MFS_1"/>
    <property type="match status" value="1"/>
</dbReference>
<keyword evidence="8" id="KW-1185">Reference proteome</keyword>
<dbReference type="Proteomes" id="UP000746595">
    <property type="component" value="Unassembled WGS sequence"/>
</dbReference>
<evidence type="ECO:0000256" key="2">
    <source>
        <dbReference type="ARBA" id="ARBA00022475"/>
    </source>
</evidence>
<gene>
    <name evidence="7" type="ORF">HED64_07795</name>
</gene>
<name>A0ABX1G2Y5_9MICC</name>
<comment type="subcellular location">
    <subcellularLocation>
        <location evidence="1">Cell membrane</location>
        <topology evidence="1">Multi-pass membrane protein</topology>
    </subcellularLocation>
</comment>
<evidence type="ECO:0000313" key="8">
    <source>
        <dbReference type="Proteomes" id="UP000746595"/>
    </source>
</evidence>
<dbReference type="PANTHER" id="PTHR23513:SF6">
    <property type="entry name" value="MAJOR FACILITATOR SUPERFAMILY ASSOCIATED DOMAIN-CONTAINING PROTEIN"/>
    <property type="match status" value="1"/>
</dbReference>
<sequence>MKHLADCPPAHRETIKESRVVGDTANVLIGVAVVLGLADVAFTTAQSTVVPRIAPDERLKIAYSRLTIVNQSASTVAAATGSLMLGWLGVPGMMWASVCSYAGSLLFQRGIRIDRQRPTRGPSNRAKGKRRDGFHTLYRIPALRALTLSAALTNAGAMVGNTVLPVFLLRDLDIAPALFTGLGIISAIGAILGAGLAPRLSAKFGLKSLRSAAAILSVPAVSLAIACQELPGPELIWLSAQSAGWSFLVSISSVAGAEVLPRSVSPKELATVGSAQRTITLGIMPIVALLGGGLAILTGPVPLLFAWAGLAGAAALPIMRTQSLTTFR</sequence>
<evidence type="ECO:0000256" key="1">
    <source>
        <dbReference type="ARBA" id="ARBA00004651"/>
    </source>
</evidence>
<dbReference type="PANTHER" id="PTHR23513">
    <property type="entry name" value="INTEGRAL MEMBRANE EFFLUX PROTEIN-RELATED"/>
    <property type="match status" value="1"/>
</dbReference>
<keyword evidence="5 6" id="KW-0472">Membrane</keyword>
<evidence type="ECO:0000313" key="7">
    <source>
        <dbReference type="EMBL" id="NKG20607.1"/>
    </source>
</evidence>
<dbReference type="InterPro" id="IPR036259">
    <property type="entry name" value="MFS_trans_sf"/>
</dbReference>
<evidence type="ECO:0000256" key="4">
    <source>
        <dbReference type="ARBA" id="ARBA00022989"/>
    </source>
</evidence>
<dbReference type="Gene3D" id="1.20.1250.20">
    <property type="entry name" value="MFS general substrate transporter like domains"/>
    <property type="match status" value="1"/>
</dbReference>
<keyword evidence="2" id="KW-1003">Cell membrane</keyword>
<feature type="transmembrane region" description="Helical" evidence="6">
    <location>
        <begin position="84"/>
        <end position="107"/>
    </location>
</feature>
<feature type="transmembrane region" description="Helical" evidence="6">
    <location>
        <begin position="20"/>
        <end position="42"/>
    </location>
</feature>
<feature type="transmembrane region" description="Helical" evidence="6">
    <location>
        <begin position="174"/>
        <end position="197"/>
    </location>
</feature>
<evidence type="ECO:0000256" key="5">
    <source>
        <dbReference type="ARBA" id="ARBA00023136"/>
    </source>
</evidence>
<feature type="transmembrane region" description="Helical" evidence="6">
    <location>
        <begin position="278"/>
        <end position="297"/>
    </location>
</feature>
<proteinExistence type="predicted"/>
<keyword evidence="3 6" id="KW-0812">Transmembrane</keyword>
<evidence type="ECO:0000256" key="6">
    <source>
        <dbReference type="SAM" id="Phobius"/>
    </source>
</evidence>
<dbReference type="InterPro" id="IPR011701">
    <property type="entry name" value="MFS"/>
</dbReference>
<dbReference type="RefSeq" id="WP_168151499.1">
    <property type="nucleotide sequence ID" value="NZ_JAAWVT010000003.1"/>
</dbReference>
<evidence type="ECO:0000256" key="3">
    <source>
        <dbReference type="ARBA" id="ARBA00022692"/>
    </source>
</evidence>
<accession>A0ABX1G2Y5</accession>
<feature type="transmembrane region" description="Helical" evidence="6">
    <location>
        <begin position="145"/>
        <end position="168"/>
    </location>
</feature>
<dbReference type="EMBL" id="JAAWVT010000003">
    <property type="protein sequence ID" value="NKG20607.1"/>
    <property type="molecule type" value="Genomic_DNA"/>
</dbReference>